<dbReference type="InterPro" id="IPR001322">
    <property type="entry name" value="Lamin_tail_dom"/>
</dbReference>
<protein>
    <submittedName>
        <fullName evidence="3">Lamin tail domain-containing protein</fullName>
    </submittedName>
</protein>
<name>A0ABX7MAD1_9RHOO</name>
<dbReference type="SUPFAM" id="SSF56219">
    <property type="entry name" value="DNase I-like"/>
    <property type="match status" value="1"/>
</dbReference>
<dbReference type="SUPFAM" id="SSF74853">
    <property type="entry name" value="Lamin A/C globular tail domain"/>
    <property type="match status" value="1"/>
</dbReference>
<dbReference type="EMBL" id="CP071060">
    <property type="protein sequence ID" value="QSI78611.1"/>
    <property type="molecule type" value="Genomic_DNA"/>
</dbReference>
<dbReference type="RefSeq" id="WP_206256007.1">
    <property type="nucleotide sequence ID" value="NZ_CP071060.1"/>
</dbReference>
<evidence type="ECO:0000313" key="3">
    <source>
        <dbReference type="EMBL" id="QSI78611.1"/>
    </source>
</evidence>
<accession>A0ABX7MAD1</accession>
<dbReference type="InterPro" id="IPR036691">
    <property type="entry name" value="Endo/exonu/phosph_ase_sf"/>
</dbReference>
<dbReference type="Gene3D" id="3.60.10.10">
    <property type="entry name" value="Endonuclease/exonuclease/phosphatase"/>
    <property type="match status" value="1"/>
</dbReference>
<reference evidence="3 4" key="1">
    <citation type="submission" date="2021-02" db="EMBL/GenBank/DDBJ databases">
        <title>Niveibacterium changnyeongensis HC41.</title>
        <authorList>
            <person name="Kang M."/>
        </authorList>
    </citation>
    <scope>NUCLEOTIDE SEQUENCE [LARGE SCALE GENOMIC DNA]</scope>
    <source>
        <strain evidence="3 4">HC41</strain>
    </source>
</reference>
<dbReference type="Pfam" id="PF00932">
    <property type="entry name" value="LTD"/>
    <property type="match status" value="1"/>
</dbReference>
<feature type="region of interest" description="Disordered" evidence="1">
    <location>
        <begin position="251"/>
        <end position="273"/>
    </location>
</feature>
<feature type="domain" description="LTD" evidence="2">
    <location>
        <begin position="70"/>
        <end position="214"/>
    </location>
</feature>
<evidence type="ECO:0000313" key="4">
    <source>
        <dbReference type="Proteomes" id="UP000663570"/>
    </source>
</evidence>
<dbReference type="InterPro" id="IPR036415">
    <property type="entry name" value="Lamin_tail_dom_sf"/>
</dbReference>
<keyword evidence="4" id="KW-1185">Reference proteome</keyword>
<dbReference type="Proteomes" id="UP000663570">
    <property type="component" value="Chromosome"/>
</dbReference>
<dbReference type="Pfam" id="PF19580">
    <property type="entry name" value="Exo_endo_phos_3"/>
    <property type="match status" value="1"/>
</dbReference>
<organism evidence="3 4">
    <name type="scientific">Niveibacterium microcysteis</name>
    <dbReference type="NCBI Taxonomy" id="2811415"/>
    <lineage>
        <taxon>Bacteria</taxon>
        <taxon>Pseudomonadati</taxon>
        <taxon>Pseudomonadota</taxon>
        <taxon>Betaproteobacteria</taxon>
        <taxon>Rhodocyclales</taxon>
        <taxon>Rhodocyclaceae</taxon>
        <taxon>Niveibacterium</taxon>
    </lineage>
</organism>
<dbReference type="InterPro" id="IPR005135">
    <property type="entry name" value="Endo/exonuclease/phosphatase"/>
</dbReference>
<evidence type="ECO:0000259" key="2">
    <source>
        <dbReference type="PROSITE" id="PS51841"/>
    </source>
</evidence>
<proteinExistence type="predicted"/>
<dbReference type="CDD" id="cd04486">
    <property type="entry name" value="YhcR_OBF_like"/>
    <property type="match status" value="1"/>
</dbReference>
<sequence>MIQGKREAAWGWTRAASAWVSPATKSKYPLNAVETSTGKALHLFAATRRQGQSGSAQSALHEADMNMKLHRVTSALVAAGLCLPAVAAPVVISQVYGGGGNSGATLKNDFVELFNPGSTPVSLTGWSLQYASASGGTWQVTALSGAIGPGQYYLVQEAPGAGGSEALPAADAIGTIAMSASAGKLALVSQGAALTCGSACAGAAGVVDFVGYGSANNAEGSAASAPSNTLAIVRKGGGCTDSNSNAADFSTATPAPRNGATTPLACGDSGGGTGGGTGGGIAARIHDIQGTTHRSPLAGQSVANVPGIVTAIVGNGFYMQDDVPDTDPRTSEGIFVFTSSAPSVAVGDAVRVSGVVTEYRPGGTGGTANLSITEISTPIVARVSSGNTLPAPIVIGAGGRTPPTKSIYSTGVGDVETLGALNPGANGMDFLESLEGMRVQINAAVVVGPTNQYGDMPVLADAGSWAGTRTTRGGIVIASDDYNPERLIVSKGAVVTPTANVGDSFSRVTGVVDYSFGNFKVLATELSGFTAGGLAPEVTRKQAANELAVASFNVENLAPSDPQAKFDRLANQIVGNLQSPDVIGLMEIQDNNGTTDNGVVDASVTFAQLIAAIQRAGGPSYQYRSIDPANNQDGGAPGGNIRQGFLFNPARVTFVDRAGGATNVGINLLGTPDGVALSASPGRIDPANSAFASSRKPLAGEFRFNGNKLFVIANHWNSKGGDQPLYGRFQPPQRSSEVQRNQQAAVVAGFVKSILNAEPAANVVVLGDLNDFEFADSVGQLKSAGMGDLVETLPAAERYTYVFEGNSQVLDHILVSPSLAGRAEYDVVHVNSEFADQSSDHDPEVARLNLPAKTINLSSNFTWYASGLSYNRATGLYSGNVTLVAKAPVASAIAMALGDLPAGVTLTNATTTVSGKPAIRINGPVSAGQSITVPVQFRNSGTAKIGYTVHVFGGL</sequence>
<dbReference type="PROSITE" id="PS51841">
    <property type="entry name" value="LTD"/>
    <property type="match status" value="1"/>
</dbReference>
<dbReference type="PANTHER" id="PTHR42834:SF1">
    <property type="entry name" value="ENDONUCLEASE_EXONUCLEASE_PHOSPHATASE FAMILY PROTEIN (AFU_ORTHOLOGUE AFUA_3G09210)"/>
    <property type="match status" value="1"/>
</dbReference>
<dbReference type="PANTHER" id="PTHR42834">
    <property type="entry name" value="ENDONUCLEASE/EXONUCLEASE/PHOSPHATASE FAMILY PROTEIN (AFU_ORTHOLOGUE AFUA_3G09210)"/>
    <property type="match status" value="1"/>
</dbReference>
<evidence type="ECO:0000256" key="1">
    <source>
        <dbReference type="SAM" id="MobiDB-lite"/>
    </source>
</evidence>
<gene>
    <name evidence="3" type="ORF">JY500_08405</name>
</gene>